<protein>
    <recommendedName>
        <fullName evidence="4">Bacteriophage Mu GpT domain-containing protein</fullName>
    </recommendedName>
</protein>
<dbReference type="Pfam" id="PF25209">
    <property type="entry name" value="Phage_capsid_4"/>
    <property type="match status" value="1"/>
</dbReference>
<comment type="caution">
    <text evidence="2">The sequence shown here is derived from an EMBL/GenBank/DDBJ whole genome shotgun (WGS) entry which is preliminary data.</text>
</comment>
<feature type="compositionally biased region" description="Low complexity" evidence="1">
    <location>
        <begin position="19"/>
        <end position="33"/>
    </location>
</feature>
<dbReference type="AlphaFoldDB" id="A0A5D3FTY8"/>
<evidence type="ECO:0000313" key="2">
    <source>
        <dbReference type="EMBL" id="TYK50575.1"/>
    </source>
</evidence>
<keyword evidence="3" id="KW-1185">Reference proteome</keyword>
<reference evidence="2 3" key="1">
    <citation type="submission" date="2019-08" db="EMBL/GenBank/DDBJ databases">
        <title>Actinomadura sp. nov. CYP1-5 isolated from mountain soil.</title>
        <authorList>
            <person name="Songsumanus A."/>
            <person name="Kuncharoen N."/>
            <person name="Kudo T."/>
            <person name="Yuki M."/>
            <person name="Igarashi Y."/>
            <person name="Tanasupawat S."/>
        </authorList>
    </citation>
    <scope>NUCLEOTIDE SEQUENCE [LARGE SCALE GENOMIC DNA]</scope>
    <source>
        <strain evidence="2 3">CYP1-5</strain>
    </source>
</reference>
<feature type="region of interest" description="Disordered" evidence="1">
    <location>
        <begin position="1"/>
        <end position="35"/>
    </location>
</feature>
<gene>
    <name evidence="2" type="ORF">FXF68_08645</name>
</gene>
<evidence type="ECO:0000256" key="1">
    <source>
        <dbReference type="SAM" id="MobiDB-lite"/>
    </source>
</evidence>
<evidence type="ECO:0008006" key="4">
    <source>
        <dbReference type="Google" id="ProtNLM"/>
    </source>
</evidence>
<dbReference type="RefSeq" id="WP_148758435.1">
    <property type="nucleotide sequence ID" value="NZ_VSRQ01000002.1"/>
</dbReference>
<proteinExistence type="predicted"/>
<feature type="region of interest" description="Disordered" evidence="1">
    <location>
        <begin position="209"/>
        <end position="240"/>
    </location>
</feature>
<sequence length="679" mass="72664">MEPLSSSPVRACEAEALGTQTPDTRTTDTDAPPSAVETVREEGRLLEALGTDAAGGRVFAVRIIAYGDSKNGRRYPPEVMRRAVGLYEGARAYDHHRTAEELQSSTIAGMIGYFADARAADDGIHADLHLLPSASQAAEALDASLAVQALGAPPLVGISHDVMAHYKPVSVGGRRMQEAIAIAKVHSADVVADPAAGGQITRMVAGGLGAAGDEGQEDAGGNRGRDDGPDGRGGGGAAELLHDAGTARGRQVIAQESAARGLPPASIEHVTRALPARFSEAQLSAVIDAIQAATGTRERAELRPAAVQVTTEARDKKVAALDEMLSYQPKGPAYRSLREAYMDLTGARPDFLGEDFNRRILRESFGAGFDSAMRAAESMDSASWAQVLGDAVTRRLIAEYGVPNLMVWQQIVSSTPTGLDFRTQRRGRVGGYGTLPTVAEGQPYQPLPSPPDEEATYAITKKGGTEDLTLEMIANDDIQALRSIPFRLGRAASQTLYRFVFDFFPTNAATTYDATALFHTNHANTDNPAALGQSALSAGRRKMRRQAAYGDGSDILSIVPKFLIVPTDLEELAYQLCSSEHAIPSTGNDPADRPNIHRGLVPLVIDYYADASDWFLTADPMLCPTIEIGFYGPTTEPELFTQSDPNVGSMFNADKFTYKIRHVYSGTVLDHRGMYRGSN</sequence>
<accession>A0A5D3FTY8</accession>
<evidence type="ECO:0000313" key="3">
    <source>
        <dbReference type="Proteomes" id="UP000323505"/>
    </source>
</evidence>
<dbReference type="Proteomes" id="UP000323505">
    <property type="component" value="Unassembled WGS sequence"/>
</dbReference>
<organism evidence="2 3">
    <name type="scientific">Actinomadura decatromicini</name>
    <dbReference type="NCBI Taxonomy" id="2604572"/>
    <lineage>
        <taxon>Bacteria</taxon>
        <taxon>Bacillati</taxon>
        <taxon>Actinomycetota</taxon>
        <taxon>Actinomycetes</taxon>
        <taxon>Streptosporangiales</taxon>
        <taxon>Thermomonosporaceae</taxon>
        <taxon>Actinomadura</taxon>
    </lineage>
</organism>
<dbReference type="EMBL" id="VSRQ01000002">
    <property type="protein sequence ID" value="TYK50575.1"/>
    <property type="molecule type" value="Genomic_DNA"/>
</dbReference>
<name>A0A5D3FTY8_9ACTN</name>